<feature type="compositionally biased region" description="Polar residues" evidence="1">
    <location>
        <begin position="42"/>
        <end position="51"/>
    </location>
</feature>
<feature type="compositionally biased region" description="Pro residues" evidence="1">
    <location>
        <begin position="27"/>
        <end position="41"/>
    </location>
</feature>
<dbReference type="EMBL" id="LNZH02000134">
    <property type="protein sequence ID" value="OCB90379.1"/>
    <property type="molecule type" value="Genomic_DNA"/>
</dbReference>
<evidence type="ECO:0000313" key="2">
    <source>
        <dbReference type="EMBL" id="OCB90379.1"/>
    </source>
</evidence>
<dbReference type="OrthoDB" id="3204502at2759"/>
<feature type="region of interest" description="Disordered" evidence="1">
    <location>
        <begin position="84"/>
        <end position="107"/>
    </location>
</feature>
<proteinExistence type="predicted"/>
<keyword evidence="3" id="KW-1185">Reference proteome</keyword>
<accession>A0A9Q5NDY4</accession>
<name>A0A9Q5NDY4_SANBA</name>
<dbReference type="AlphaFoldDB" id="A0A9Q5NDY4"/>
<feature type="compositionally biased region" description="Basic and acidic residues" evidence="1">
    <location>
        <begin position="189"/>
        <end position="214"/>
    </location>
</feature>
<protein>
    <submittedName>
        <fullName evidence="2">Uncharacterized protein</fullName>
    </submittedName>
</protein>
<evidence type="ECO:0000256" key="1">
    <source>
        <dbReference type="SAM" id="MobiDB-lite"/>
    </source>
</evidence>
<feature type="region of interest" description="Disordered" evidence="1">
    <location>
        <begin position="1"/>
        <end position="51"/>
    </location>
</feature>
<evidence type="ECO:0000313" key="3">
    <source>
        <dbReference type="Proteomes" id="UP000757232"/>
    </source>
</evidence>
<reference evidence="2" key="1">
    <citation type="submission" date="2016-06" db="EMBL/GenBank/DDBJ databases">
        <title>Draft Genome sequence of the fungus Inonotus baumii.</title>
        <authorList>
            <person name="Zhu H."/>
            <person name="Lin W."/>
        </authorList>
    </citation>
    <scope>NUCLEOTIDE SEQUENCE</scope>
    <source>
        <strain evidence="2">821</strain>
    </source>
</reference>
<feature type="region of interest" description="Disordered" evidence="1">
    <location>
        <begin position="180"/>
        <end position="214"/>
    </location>
</feature>
<sequence length="230" mass="24310">MPAMAPRSILKQASTSPKAPSLAHALPYPPQAPQVHFPPTPSLTQTAYTHDGQSYDRAPIVVAPNECALPERGCPGRTYGCKSANGSPPKSGKHPHPRIAGASANGRIPYYGPSQALSSSCGLPALVPDISSESDESDGVVSPPPEYNNVCGAGTAGQHYAHAIRIASPSQEQLNKALAFLPHAPSSPTKKDSQKRDKERKRRNDSMRFKSEDKARSYAASSLDGCLGGF</sequence>
<dbReference type="Proteomes" id="UP000757232">
    <property type="component" value="Unassembled WGS sequence"/>
</dbReference>
<organism evidence="2 3">
    <name type="scientific">Sanghuangporus baumii</name>
    <name type="common">Phellinus baumii</name>
    <dbReference type="NCBI Taxonomy" id="108892"/>
    <lineage>
        <taxon>Eukaryota</taxon>
        <taxon>Fungi</taxon>
        <taxon>Dikarya</taxon>
        <taxon>Basidiomycota</taxon>
        <taxon>Agaricomycotina</taxon>
        <taxon>Agaricomycetes</taxon>
        <taxon>Hymenochaetales</taxon>
        <taxon>Hymenochaetaceae</taxon>
        <taxon>Sanghuangporus</taxon>
    </lineage>
</organism>
<comment type="caution">
    <text evidence="2">The sequence shown here is derived from an EMBL/GenBank/DDBJ whole genome shotgun (WGS) entry which is preliminary data.</text>
</comment>
<gene>
    <name evidence="2" type="ORF">A7U60_g2389</name>
</gene>